<evidence type="ECO:0000256" key="4">
    <source>
        <dbReference type="ARBA" id="ARBA00023204"/>
    </source>
</evidence>
<keyword evidence="9" id="KW-1185">Reference proteome</keyword>
<dbReference type="PROSITE" id="PS00058">
    <property type="entry name" value="DNA_MISMATCH_REPAIR_1"/>
    <property type="match status" value="1"/>
</dbReference>
<dbReference type="Pfam" id="PF08676">
    <property type="entry name" value="MutL_C"/>
    <property type="match status" value="1"/>
</dbReference>
<feature type="domain" description="MutL C-terminal dimerisation" evidence="6">
    <location>
        <begin position="436"/>
        <end position="577"/>
    </location>
</feature>
<dbReference type="Gene3D" id="3.30.1370.100">
    <property type="entry name" value="MutL, C-terminal domain, regulatory subdomain"/>
    <property type="match status" value="1"/>
</dbReference>
<dbReference type="GO" id="GO:0140664">
    <property type="term" value="F:ATP-dependent DNA damage sensor activity"/>
    <property type="evidence" value="ECO:0007669"/>
    <property type="project" value="InterPro"/>
</dbReference>
<evidence type="ECO:0000313" key="8">
    <source>
        <dbReference type="EMBL" id="QGY43705.1"/>
    </source>
</evidence>
<protein>
    <recommendedName>
        <fullName evidence="2 5">DNA mismatch repair protein MutL</fullName>
    </recommendedName>
</protein>
<accession>A0A6I6JLH1</accession>
<dbReference type="InterPro" id="IPR042121">
    <property type="entry name" value="MutL_C_regsub"/>
</dbReference>
<keyword evidence="8" id="KW-0255">Endonuclease</keyword>
<dbReference type="InterPro" id="IPR020667">
    <property type="entry name" value="DNA_mismatch_repair_MutL"/>
</dbReference>
<keyword evidence="8" id="KW-0378">Hydrolase</keyword>
<dbReference type="SMART" id="SM01340">
    <property type="entry name" value="DNA_mis_repair"/>
    <property type="match status" value="1"/>
</dbReference>
<dbReference type="Proteomes" id="UP000428260">
    <property type="component" value="Chromosome"/>
</dbReference>
<evidence type="ECO:0000256" key="5">
    <source>
        <dbReference type="HAMAP-Rule" id="MF_00149"/>
    </source>
</evidence>
<proteinExistence type="inferred from homology"/>
<dbReference type="Pfam" id="PF01119">
    <property type="entry name" value="DNA_mis_repair"/>
    <property type="match status" value="1"/>
</dbReference>
<dbReference type="GO" id="GO:0005524">
    <property type="term" value="F:ATP binding"/>
    <property type="evidence" value="ECO:0007669"/>
    <property type="project" value="InterPro"/>
</dbReference>
<dbReference type="InterPro" id="IPR002099">
    <property type="entry name" value="MutL/Mlh/PMS"/>
</dbReference>
<comment type="similarity">
    <text evidence="1 5">Belongs to the DNA mismatch repair MutL/HexB family.</text>
</comment>
<dbReference type="InterPro" id="IPR038973">
    <property type="entry name" value="MutL/Mlh/Pms-like"/>
</dbReference>
<evidence type="ECO:0000256" key="1">
    <source>
        <dbReference type="ARBA" id="ARBA00006082"/>
    </source>
</evidence>
<dbReference type="HAMAP" id="MF_00149">
    <property type="entry name" value="DNA_mis_repair"/>
    <property type="match status" value="1"/>
</dbReference>
<dbReference type="FunFam" id="3.30.565.10:FF:000003">
    <property type="entry name" value="DNA mismatch repair endonuclease MutL"/>
    <property type="match status" value="1"/>
</dbReference>
<keyword evidence="8" id="KW-0540">Nuclease</keyword>
<dbReference type="Gene3D" id="3.30.565.10">
    <property type="entry name" value="Histidine kinase-like ATPase, C-terminal domain"/>
    <property type="match status" value="1"/>
</dbReference>
<dbReference type="EMBL" id="CP046401">
    <property type="protein sequence ID" value="QGY43705.1"/>
    <property type="molecule type" value="Genomic_DNA"/>
</dbReference>
<dbReference type="Pfam" id="PF13589">
    <property type="entry name" value="HATPase_c_3"/>
    <property type="match status" value="1"/>
</dbReference>
<evidence type="ECO:0000259" key="7">
    <source>
        <dbReference type="SMART" id="SM01340"/>
    </source>
</evidence>
<dbReference type="CDD" id="cd16926">
    <property type="entry name" value="HATPase_MutL-MLH-PMS-like"/>
    <property type="match status" value="1"/>
</dbReference>
<dbReference type="RefSeq" id="WP_158865100.1">
    <property type="nucleotide sequence ID" value="NZ_CP046401.1"/>
</dbReference>
<dbReference type="Gene3D" id="3.30.1540.20">
    <property type="entry name" value="MutL, C-terminal domain, dimerisation subdomain"/>
    <property type="match status" value="1"/>
</dbReference>
<feature type="domain" description="DNA mismatch repair protein S5" evidence="7">
    <location>
        <begin position="209"/>
        <end position="327"/>
    </location>
</feature>
<dbReference type="AlphaFoldDB" id="A0A6I6JLH1"/>
<dbReference type="SMART" id="SM00853">
    <property type="entry name" value="MutL_C"/>
    <property type="match status" value="1"/>
</dbReference>
<dbReference type="Gene3D" id="3.30.230.10">
    <property type="match status" value="1"/>
</dbReference>
<evidence type="ECO:0000256" key="2">
    <source>
        <dbReference type="ARBA" id="ARBA00021975"/>
    </source>
</evidence>
<dbReference type="GO" id="GO:0006298">
    <property type="term" value="P:mismatch repair"/>
    <property type="evidence" value="ECO:0007669"/>
    <property type="project" value="UniProtKB-UniRule"/>
</dbReference>
<sequence>MNDIIQLLPDSVANQIAAGEVIQRPASVVKELVENALDAGATEIIIHAKDAGKTLIQISDNGCGMSPTDARMAFERHATSKINSANDLFSIRTMGFRGEALASIAAIADVELKTKRVEDEVGTFIHIIGSEVKKQEPVACTNGTGFSIKNLFFNVPARRKFLKANTTELKHIIYEIQRIAIPNPEIKISFYHNNSPLYELPQTNYRKRIVDVFGKSINQSLVPVKEDTSLIKIHGFVGQPKFARKTVGEQFFFANGRFMRHPYFHKAVMQAYEKLLPPDTFPSYFLFFELDPGNIDINVHPTKTEIKFENDRAIWQIIHAAVRESLGKHNVVPSIDFDQSGNIDIPVPKRDASGISFPDIKVNPDYNPFNTEKSGVSFGNREFKSDRTNLGHWEDLYEGAENKTSPLHQTEQSHFDADGSDELYGKSKEQFTGKRVLQLKQKYILTPVKSGLMVIDQKRAHERILFEKFMDVLKSDSVASQQQLFPQTVELNPADAELLKSILSDLLALGFDVREFGKNTFVINGTPGVLDVSSPELIIEKLLEEYKNSPLEAKKKAKEQIAISLAKASALEYGTELKPEEVDRLIDNLFACATPNFSPDGKKVLTIIQTEDIEKSFSK</sequence>
<evidence type="ECO:0000313" key="9">
    <source>
        <dbReference type="Proteomes" id="UP000428260"/>
    </source>
</evidence>
<keyword evidence="4 5" id="KW-0234">DNA repair</keyword>
<dbReference type="InterPro" id="IPR014721">
    <property type="entry name" value="Ribsml_uS5_D2-typ_fold_subgr"/>
</dbReference>
<dbReference type="GO" id="GO:0032300">
    <property type="term" value="C:mismatch repair complex"/>
    <property type="evidence" value="ECO:0007669"/>
    <property type="project" value="InterPro"/>
</dbReference>
<dbReference type="InterPro" id="IPR036890">
    <property type="entry name" value="HATPase_C_sf"/>
</dbReference>
<dbReference type="SUPFAM" id="SSF55874">
    <property type="entry name" value="ATPase domain of HSP90 chaperone/DNA topoisomerase II/histidine kinase"/>
    <property type="match status" value="1"/>
</dbReference>
<dbReference type="InterPro" id="IPR037198">
    <property type="entry name" value="MutL_C_sf"/>
</dbReference>
<organism evidence="8 9">
    <name type="scientific">Maribellus comscasis</name>
    <dbReference type="NCBI Taxonomy" id="2681766"/>
    <lineage>
        <taxon>Bacteria</taxon>
        <taxon>Pseudomonadati</taxon>
        <taxon>Bacteroidota</taxon>
        <taxon>Bacteroidia</taxon>
        <taxon>Marinilabiliales</taxon>
        <taxon>Prolixibacteraceae</taxon>
        <taxon>Maribellus</taxon>
    </lineage>
</organism>
<keyword evidence="3 5" id="KW-0227">DNA damage</keyword>
<dbReference type="NCBIfam" id="TIGR00585">
    <property type="entry name" value="mutl"/>
    <property type="match status" value="1"/>
</dbReference>
<dbReference type="GO" id="GO:0030983">
    <property type="term" value="F:mismatched DNA binding"/>
    <property type="evidence" value="ECO:0007669"/>
    <property type="project" value="InterPro"/>
</dbReference>
<dbReference type="KEGG" id="mcos:GM418_08560"/>
<dbReference type="GO" id="GO:0004519">
    <property type="term" value="F:endonuclease activity"/>
    <property type="evidence" value="ECO:0007669"/>
    <property type="project" value="UniProtKB-KW"/>
</dbReference>
<reference evidence="8 9" key="1">
    <citation type="submission" date="2019-11" db="EMBL/GenBank/DDBJ databases">
        <authorList>
            <person name="Zheng R.K."/>
            <person name="Sun C.M."/>
        </authorList>
    </citation>
    <scope>NUCLEOTIDE SEQUENCE [LARGE SCALE GENOMIC DNA]</scope>
    <source>
        <strain evidence="8 9">WC007</strain>
    </source>
</reference>
<dbReference type="InterPro" id="IPR020568">
    <property type="entry name" value="Ribosomal_Su5_D2-typ_SF"/>
</dbReference>
<dbReference type="InterPro" id="IPR042120">
    <property type="entry name" value="MutL_C_dimsub"/>
</dbReference>
<comment type="function">
    <text evidence="5">This protein is involved in the repair of mismatches in DNA. It is required for dam-dependent methyl-directed DNA mismatch repair. May act as a 'molecular matchmaker', a protein that promotes the formation of a stable complex between two or more DNA-binding proteins in an ATP-dependent manner without itself being part of a final effector complex.</text>
</comment>
<dbReference type="InterPro" id="IPR014762">
    <property type="entry name" value="DNA_mismatch_repair_CS"/>
</dbReference>
<dbReference type="PANTHER" id="PTHR10073">
    <property type="entry name" value="DNA MISMATCH REPAIR PROTEIN MLH, PMS, MUTL"/>
    <property type="match status" value="1"/>
</dbReference>
<evidence type="ECO:0000256" key="3">
    <source>
        <dbReference type="ARBA" id="ARBA00022763"/>
    </source>
</evidence>
<name>A0A6I6JLH1_9BACT</name>
<dbReference type="InterPro" id="IPR014790">
    <property type="entry name" value="MutL_C"/>
</dbReference>
<dbReference type="CDD" id="cd00782">
    <property type="entry name" value="MutL_Trans"/>
    <property type="match status" value="1"/>
</dbReference>
<evidence type="ECO:0000259" key="6">
    <source>
        <dbReference type="SMART" id="SM00853"/>
    </source>
</evidence>
<dbReference type="PANTHER" id="PTHR10073:SF12">
    <property type="entry name" value="DNA MISMATCH REPAIR PROTEIN MLH1"/>
    <property type="match status" value="1"/>
</dbReference>
<dbReference type="SUPFAM" id="SSF118116">
    <property type="entry name" value="DNA mismatch repair protein MutL"/>
    <property type="match status" value="1"/>
</dbReference>
<dbReference type="InterPro" id="IPR013507">
    <property type="entry name" value="DNA_mismatch_S5_2-like"/>
</dbReference>
<dbReference type="SUPFAM" id="SSF54211">
    <property type="entry name" value="Ribosomal protein S5 domain 2-like"/>
    <property type="match status" value="1"/>
</dbReference>
<dbReference type="GO" id="GO:0016887">
    <property type="term" value="F:ATP hydrolysis activity"/>
    <property type="evidence" value="ECO:0007669"/>
    <property type="project" value="InterPro"/>
</dbReference>
<gene>
    <name evidence="5 8" type="primary">mutL</name>
    <name evidence="8" type="ORF">GM418_08560</name>
</gene>